<keyword evidence="2" id="KW-1185">Reference proteome</keyword>
<dbReference type="AlphaFoldDB" id="A0AAE2CKH5"/>
<reference evidence="1" key="1">
    <citation type="submission" date="2020-06" db="EMBL/GenBank/DDBJ databases">
        <authorList>
            <person name="Li T."/>
            <person name="Hu X."/>
            <person name="Zhang T."/>
            <person name="Song X."/>
            <person name="Zhang H."/>
            <person name="Dai N."/>
            <person name="Sheng W."/>
            <person name="Hou X."/>
            <person name="Wei L."/>
        </authorList>
    </citation>
    <scope>NUCLEOTIDE SEQUENCE</scope>
    <source>
        <strain evidence="1">3651</strain>
        <tissue evidence="1">Leaf</tissue>
    </source>
</reference>
<reference evidence="1" key="2">
    <citation type="journal article" date="2024" name="Plant">
        <title>Genomic evolution and insights into agronomic trait innovations of Sesamum species.</title>
        <authorList>
            <person name="Miao H."/>
            <person name="Wang L."/>
            <person name="Qu L."/>
            <person name="Liu H."/>
            <person name="Sun Y."/>
            <person name="Le M."/>
            <person name="Wang Q."/>
            <person name="Wei S."/>
            <person name="Zheng Y."/>
            <person name="Lin W."/>
            <person name="Duan Y."/>
            <person name="Cao H."/>
            <person name="Xiong S."/>
            <person name="Wang X."/>
            <person name="Wei L."/>
            <person name="Li C."/>
            <person name="Ma Q."/>
            <person name="Ju M."/>
            <person name="Zhao R."/>
            <person name="Li G."/>
            <person name="Mu C."/>
            <person name="Tian Q."/>
            <person name="Mei H."/>
            <person name="Zhang T."/>
            <person name="Gao T."/>
            <person name="Zhang H."/>
        </authorList>
    </citation>
    <scope>NUCLEOTIDE SEQUENCE</scope>
    <source>
        <strain evidence="1">3651</strain>
    </source>
</reference>
<protein>
    <submittedName>
        <fullName evidence="1">Uncharacterized protein</fullName>
    </submittedName>
</protein>
<organism evidence="1 2">
    <name type="scientific">Sesamum alatum</name>
    <dbReference type="NCBI Taxonomy" id="300844"/>
    <lineage>
        <taxon>Eukaryota</taxon>
        <taxon>Viridiplantae</taxon>
        <taxon>Streptophyta</taxon>
        <taxon>Embryophyta</taxon>
        <taxon>Tracheophyta</taxon>
        <taxon>Spermatophyta</taxon>
        <taxon>Magnoliopsida</taxon>
        <taxon>eudicotyledons</taxon>
        <taxon>Gunneridae</taxon>
        <taxon>Pentapetalae</taxon>
        <taxon>asterids</taxon>
        <taxon>lamiids</taxon>
        <taxon>Lamiales</taxon>
        <taxon>Pedaliaceae</taxon>
        <taxon>Sesamum</taxon>
    </lineage>
</organism>
<sequence length="128" mass="14894">MDDEDLGLIGPTHFEYDSDNIFAAGKLKNRLLYELVQVEKGGGLEDFAANGRWVDIGGFAHKECVEENEDWINKCASFRVGSEAAAAAEEEDEDKRHLMEVKSDVARVTMFFLNLFWRWWWQLWEEKM</sequence>
<dbReference type="EMBL" id="JACGWO010000006">
    <property type="protein sequence ID" value="KAK4425507.1"/>
    <property type="molecule type" value="Genomic_DNA"/>
</dbReference>
<name>A0AAE2CKH5_9LAMI</name>
<gene>
    <name evidence="1" type="ORF">Salat_1744700</name>
</gene>
<evidence type="ECO:0000313" key="1">
    <source>
        <dbReference type="EMBL" id="KAK4425507.1"/>
    </source>
</evidence>
<accession>A0AAE2CKH5</accession>
<evidence type="ECO:0000313" key="2">
    <source>
        <dbReference type="Proteomes" id="UP001293254"/>
    </source>
</evidence>
<dbReference type="Proteomes" id="UP001293254">
    <property type="component" value="Unassembled WGS sequence"/>
</dbReference>
<proteinExistence type="predicted"/>
<comment type="caution">
    <text evidence="1">The sequence shown here is derived from an EMBL/GenBank/DDBJ whole genome shotgun (WGS) entry which is preliminary data.</text>
</comment>